<evidence type="ECO:0000259" key="6">
    <source>
        <dbReference type="PROSITE" id="PS50011"/>
    </source>
</evidence>
<dbReference type="CDD" id="cd14014">
    <property type="entry name" value="STKc_PknB_like"/>
    <property type="match status" value="1"/>
</dbReference>
<organism evidence="7 8">
    <name type="scientific">Nonomuraea typhae</name>
    <dbReference type="NCBI Taxonomy" id="2603600"/>
    <lineage>
        <taxon>Bacteria</taxon>
        <taxon>Bacillati</taxon>
        <taxon>Actinomycetota</taxon>
        <taxon>Actinomycetes</taxon>
        <taxon>Streptosporangiales</taxon>
        <taxon>Streptosporangiaceae</taxon>
        <taxon>Nonomuraea</taxon>
    </lineage>
</organism>
<dbReference type="SUPFAM" id="SSF82171">
    <property type="entry name" value="DPP6 N-terminal domain-like"/>
    <property type="match status" value="1"/>
</dbReference>
<keyword evidence="8" id="KW-1185">Reference proteome</keyword>
<keyword evidence="3 7" id="KW-0418">Kinase</keyword>
<dbReference type="PROSITE" id="PS00108">
    <property type="entry name" value="PROTEIN_KINASE_ST"/>
    <property type="match status" value="1"/>
</dbReference>
<evidence type="ECO:0000256" key="3">
    <source>
        <dbReference type="ARBA" id="ARBA00022777"/>
    </source>
</evidence>
<feature type="domain" description="Protein kinase" evidence="6">
    <location>
        <begin position="10"/>
        <end position="260"/>
    </location>
</feature>
<dbReference type="PANTHER" id="PTHR43289">
    <property type="entry name" value="MITOGEN-ACTIVATED PROTEIN KINASE KINASE KINASE 20-RELATED"/>
    <property type="match status" value="1"/>
</dbReference>
<dbReference type="Gene3D" id="3.30.200.20">
    <property type="entry name" value="Phosphorylase Kinase, domain 1"/>
    <property type="match status" value="1"/>
</dbReference>
<evidence type="ECO:0000256" key="1">
    <source>
        <dbReference type="ARBA" id="ARBA00022679"/>
    </source>
</evidence>
<evidence type="ECO:0000313" key="8">
    <source>
        <dbReference type="Proteomes" id="UP001612741"/>
    </source>
</evidence>
<proteinExistence type="predicted"/>
<dbReference type="SUPFAM" id="SSF56112">
    <property type="entry name" value="Protein kinase-like (PK-like)"/>
    <property type="match status" value="1"/>
</dbReference>
<evidence type="ECO:0000313" key="7">
    <source>
        <dbReference type="EMBL" id="MFI6500718.1"/>
    </source>
</evidence>
<keyword evidence="4" id="KW-0067">ATP-binding</keyword>
<dbReference type="PANTHER" id="PTHR43289:SF34">
    <property type="entry name" value="SERINE_THREONINE-PROTEIN KINASE YBDM-RELATED"/>
    <property type="match status" value="1"/>
</dbReference>
<dbReference type="Gene3D" id="1.10.510.10">
    <property type="entry name" value="Transferase(Phosphotransferase) domain 1"/>
    <property type="match status" value="1"/>
</dbReference>
<accession>A0ABW7YZS1</accession>
<dbReference type="PROSITE" id="PS50011">
    <property type="entry name" value="PROTEIN_KINASE_DOM"/>
    <property type="match status" value="1"/>
</dbReference>
<gene>
    <name evidence="7" type="ORF">ACIBG2_25305</name>
</gene>
<comment type="caution">
    <text evidence="7">The sequence shown here is derived from an EMBL/GenBank/DDBJ whole genome shotgun (WGS) entry which is preliminary data.</text>
</comment>
<evidence type="ECO:0000256" key="4">
    <source>
        <dbReference type="ARBA" id="ARBA00022840"/>
    </source>
</evidence>
<protein>
    <submittedName>
        <fullName evidence="7">Serine/threonine protein kinase</fullName>
    </submittedName>
</protein>
<dbReference type="InterPro" id="IPR011009">
    <property type="entry name" value="Kinase-like_dom_sf"/>
</dbReference>
<dbReference type="Pfam" id="PF00069">
    <property type="entry name" value="Pkinase"/>
    <property type="match status" value="1"/>
</dbReference>
<keyword evidence="7" id="KW-0723">Serine/threonine-protein kinase</keyword>
<keyword evidence="1" id="KW-0808">Transferase</keyword>
<dbReference type="GO" id="GO:0004674">
    <property type="term" value="F:protein serine/threonine kinase activity"/>
    <property type="evidence" value="ECO:0007669"/>
    <property type="project" value="UniProtKB-KW"/>
</dbReference>
<reference evidence="7 8" key="1">
    <citation type="submission" date="2024-10" db="EMBL/GenBank/DDBJ databases">
        <title>The Natural Products Discovery Center: Release of the First 8490 Sequenced Strains for Exploring Actinobacteria Biosynthetic Diversity.</title>
        <authorList>
            <person name="Kalkreuter E."/>
            <person name="Kautsar S.A."/>
            <person name="Yang D."/>
            <person name="Bader C.D."/>
            <person name="Teijaro C.N."/>
            <person name="Fluegel L."/>
            <person name="Davis C.M."/>
            <person name="Simpson J.R."/>
            <person name="Lauterbach L."/>
            <person name="Steele A.D."/>
            <person name="Gui C."/>
            <person name="Meng S."/>
            <person name="Li G."/>
            <person name="Viehrig K."/>
            <person name="Ye F."/>
            <person name="Su P."/>
            <person name="Kiefer A.F."/>
            <person name="Nichols A."/>
            <person name="Cepeda A.J."/>
            <person name="Yan W."/>
            <person name="Fan B."/>
            <person name="Jiang Y."/>
            <person name="Adhikari A."/>
            <person name="Zheng C.-J."/>
            <person name="Schuster L."/>
            <person name="Cowan T.M."/>
            <person name="Smanski M.J."/>
            <person name="Chevrette M.G."/>
            <person name="De Carvalho L.P.S."/>
            <person name="Shen B."/>
        </authorList>
    </citation>
    <scope>NUCLEOTIDE SEQUENCE [LARGE SCALE GENOMIC DNA]</scope>
    <source>
        <strain evidence="7 8">NPDC050545</strain>
    </source>
</reference>
<dbReference type="Proteomes" id="UP001612741">
    <property type="component" value="Unassembled WGS sequence"/>
</dbReference>
<dbReference type="InterPro" id="IPR008271">
    <property type="entry name" value="Ser/Thr_kinase_AS"/>
</dbReference>
<feature type="region of interest" description="Disordered" evidence="5">
    <location>
        <begin position="261"/>
        <end position="297"/>
    </location>
</feature>
<name>A0ABW7YZS1_9ACTN</name>
<evidence type="ECO:0000256" key="5">
    <source>
        <dbReference type="SAM" id="MobiDB-lite"/>
    </source>
</evidence>
<keyword evidence="2" id="KW-0547">Nucleotide-binding</keyword>
<evidence type="ECO:0000256" key="2">
    <source>
        <dbReference type="ARBA" id="ARBA00022741"/>
    </source>
</evidence>
<dbReference type="RefSeq" id="WP_397084784.1">
    <property type="nucleotide sequence ID" value="NZ_JBITGY010000006.1"/>
</dbReference>
<sequence>MITPDRIGGFRILGTLGSGGQGVVHLGESPDGEKVAIKVLHRVSGPEAAARFLREARVLPEVASFCAAQVLGTGTEDGVPYIVSEYIDGPTLQAGVRERGPIAGRELRRLAVGTITALAAIHRAGVVHRDFKPANVLLSREGPRVIDFGIARAAAGETTIGGAVGTPAYMAPEQFENESADTSADLFAWAATIVFAATGRAPFGQDSVPAILRRLTTEEPDLGGLEGDLREIVAGCLAKDPAARPRASQVLLRLLGHPAVPDPPARTMRGAPTVPTGRRTDSVSEGVLRQGLEESRRPRRGRAALIAGTALALAVAITGGVLLTRQQVPEKAPTPITPAPAGTPARPTPVLSGPPAADVTEMAVPELKATFYESPRDPVRLSSFTVKEEDLRQPSYVRKPGTAEFLRLQEYREPLISPDGRLVASVYSSPKYAPDENNTVLFTDRALATVFTVPTVEPPLLVKRPVWNADASKVVVTVTDTDGVGTGFAVVDVGARTSRYVEVAGLDKESAFGWAPDGSVYAVRGGPVRFYSLDGRVQRTVKGIRSSTDQAVEVNGPLIAGGCADEAAAVCVVEHANGREVSRFPLAGKHAFWGWYNRDHLLIYNYSASPWRVDIVDLSGKQVRQFATFLGDKDTYWRLYWTGG</sequence>
<dbReference type="EMBL" id="JBITGY010000006">
    <property type="protein sequence ID" value="MFI6500718.1"/>
    <property type="molecule type" value="Genomic_DNA"/>
</dbReference>
<dbReference type="InterPro" id="IPR000719">
    <property type="entry name" value="Prot_kinase_dom"/>
</dbReference>